<dbReference type="AlphaFoldDB" id="A0A8H4J2L8"/>
<dbReference type="Gene3D" id="6.10.250.2700">
    <property type="match status" value="1"/>
</dbReference>
<organism evidence="3 4">
    <name type="scientific">Botryosphaeria dothidea</name>
    <dbReference type="NCBI Taxonomy" id="55169"/>
    <lineage>
        <taxon>Eukaryota</taxon>
        <taxon>Fungi</taxon>
        <taxon>Dikarya</taxon>
        <taxon>Ascomycota</taxon>
        <taxon>Pezizomycotina</taxon>
        <taxon>Dothideomycetes</taxon>
        <taxon>Dothideomycetes incertae sedis</taxon>
        <taxon>Botryosphaeriales</taxon>
        <taxon>Botryosphaeriaceae</taxon>
        <taxon>Botryosphaeria</taxon>
    </lineage>
</organism>
<dbReference type="Proteomes" id="UP000572817">
    <property type="component" value="Unassembled WGS sequence"/>
</dbReference>
<feature type="coiled-coil region" evidence="1">
    <location>
        <begin position="44"/>
        <end position="75"/>
    </location>
</feature>
<evidence type="ECO:0000313" key="4">
    <source>
        <dbReference type="Proteomes" id="UP000572817"/>
    </source>
</evidence>
<evidence type="ECO:0000256" key="1">
    <source>
        <dbReference type="SAM" id="Coils"/>
    </source>
</evidence>
<sequence>MVANNGALGPQPDFDIMADHLSEIAEHIRRCSNIPTVQGNKVILQAITEMRSELRRDIAELRTELRRDINELRTEHLSPLHSLLSNQQIPDFPETLSDIDALGAHPLDALLNHLDVPSPPTVAEKRAAFKKAIGVLEMRKRRRTGSWRLVGHGSIAHRL</sequence>
<comment type="caution">
    <text evidence="3">The sequence shown here is derived from an EMBL/GenBank/DDBJ whole genome shotgun (WGS) entry which is preliminary data.</text>
</comment>
<dbReference type="EMBL" id="WWBZ02000008">
    <property type="protein sequence ID" value="KAF4311897.1"/>
    <property type="molecule type" value="Genomic_DNA"/>
</dbReference>
<accession>A0A8H4J2L8</accession>
<proteinExistence type="predicted"/>
<reference evidence="3 4" key="1">
    <citation type="submission" date="2020-04" db="EMBL/GenBank/DDBJ databases">
        <title>Genome Assembly and Annotation of Botryosphaeria dothidea sdau 11-99, a Latent Pathogen of Apple Fruit Ring Rot in China.</title>
        <authorList>
            <person name="Yu C."/>
            <person name="Diao Y."/>
            <person name="Lu Q."/>
            <person name="Zhao J."/>
            <person name="Cui S."/>
            <person name="Peng C."/>
            <person name="He B."/>
            <person name="Liu H."/>
        </authorList>
    </citation>
    <scope>NUCLEOTIDE SEQUENCE [LARGE SCALE GENOMIC DNA]</scope>
    <source>
        <strain evidence="3">Sdau11-99</strain>
        <strain evidence="4">sdau11-99</strain>
    </source>
</reference>
<keyword evidence="4" id="KW-1185">Reference proteome</keyword>
<evidence type="ECO:0000313" key="3">
    <source>
        <dbReference type="EMBL" id="KAF4311897.1"/>
    </source>
</evidence>
<protein>
    <submittedName>
        <fullName evidence="3">Uncharacterized protein</fullName>
    </submittedName>
</protein>
<gene>
    <name evidence="3" type="ORF">GTA08_BOTSDO12640</name>
    <name evidence="2" type="ORF">GTA08_BOTSDO14022</name>
</gene>
<name>A0A8H4J2L8_9PEZI</name>
<dbReference type="OrthoDB" id="3930471at2759"/>
<dbReference type="EMBL" id="WWBZ02000015">
    <property type="protein sequence ID" value="KAF4310472.1"/>
    <property type="molecule type" value="Genomic_DNA"/>
</dbReference>
<evidence type="ECO:0000313" key="2">
    <source>
        <dbReference type="EMBL" id="KAF4310472.1"/>
    </source>
</evidence>
<keyword evidence="1" id="KW-0175">Coiled coil</keyword>